<dbReference type="EMBL" id="JAHYBZ010000011">
    <property type="protein sequence ID" value="MBW6401427.1"/>
    <property type="molecule type" value="Genomic_DNA"/>
</dbReference>
<evidence type="ECO:0000256" key="5">
    <source>
        <dbReference type="ARBA" id="ARBA00022989"/>
    </source>
</evidence>
<evidence type="ECO:0000256" key="6">
    <source>
        <dbReference type="ARBA" id="ARBA00023136"/>
    </source>
</evidence>
<sequence>MPPIMTAYIALAFAIVLEVSGSTFLQKSAQFTRPWPTAAMALCYVASFFALSQALKVLPLGIAYAIWAGLGIILTAVISVIVLRQALDIAAWLGIGFIVVGVIIMNVFSRTAGH</sequence>
<keyword evidence="6 9" id="KW-0472">Membrane</keyword>
<keyword evidence="5 9" id="KW-1133">Transmembrane helix</keyword>
<dbReference type="Pfam" id="PF00893">
    <property type="entry name" value="Multi_Drug_Res"/>
    <property type="match status" value="1"/>
</dbReference>
<keyword evidence="11" id="KW-1185">Reference proteome</keyword>
<evidence type="ECO:0000256" key="4">
    <source>
        <dbReference type="ARBA" id="ARBA00022692"/>
    </source>
</evidence>
<keyword evidence="2" id="KW-0813">Transport</keyword>
<name>A0ABS7AGI1_9PROT</name>
<evidence type="ECO:0000313" key="11">
    <source>
        <dbReference type="Proteomes" id="UP001196565"/>
    </source>
</evidence>
<dbReference type="InterPro" id="IPR045324">
    <property type="entry name" value="Small_multidrug_res"/>
</dbReference>
<evidence type="ECO:0000256" key="1">
    <source>
        <dbReference type="ARBA" id="ARBA00004651"/>
    </source>
</evidence>
<keyword evidence="4 8" id="KW-0812">Transmembrane</keyword>
<reference evidence="10 11" key="1">
    <citation type="submission" date="2021-07" db="EMBL/GenBank/DDBJ databases">
        <authorList>
            <person name="So Y."/>
        </authorList>
    </citation>
    <scope>NUCLEOTIDE SEQUENCE [LARGE SCALE GENOMIC DNA]</scope>
    <source>
        <strain evidence="10 11">HJA6</strain>
    </source>
</reference>
<dbReference type="Gene3D" id="1.10.3730.20">
    <property type="match status" value="1"/>
</dbReference>
<protein>
    <submittedName>
        <fullName evidence="10">Multidrug efflux SMR transporter</fullName>
    </submittedName>
</protein>
<evidence type="ECO:0000256" key="8">
    <source>
        <dbReference type="RuleBase" id="RU003942"/>
    </source>
</evidence>
<feature type="transmembrane region" description="Helical" evidence="9">
    <location>
        <begin position="62"/>
        <end position="83"/>
    </location>
</feature>
<comment type="caution">
    <text evidence="10">The sequence shown here is derived from an EMBL/GenBank/DDBJ whole genome shotgun (WGS) entry which is preliminary data.</text>
</comment>
<evidence type="ECO:0000256" key="2">
    <source>
        <dbReference type="ARBA" id="ARBA00022448"/>
    </source>
</evidence>
<dbReference type="InterPro" id="IPR037185">
    <property type="entry name" value="EmrE-like"/>
</dbReference>
<comment type="similarity">
    <text evidence="7 8">Belongs to the drug/metabolite transporter (DMT) superfamily. Small multidrug resistance (SMR) (TC 2.A.7.1) family.</text>
</comment>
<evidence type="ECO:0000256" key="9">
    <source>
        <dbReference type="SAM" id="Phobius"/>
    </source>
</evidence>
<feature type="transmembrane region" description="Helical" evidence="9">
    <location>
        <begin position="89"/>
        <end position="108"/>
    </location>
</feature>
<dbReference type="PANTHER" id="PTHR30561">
    <property type="entry name" value="SMR FAMILY PROTON-DEPENDENT DRUG EFFLUX TRANSPORTER SUGE"/>
    <property type="match status" value="1"/>
</dbReference>
<organism evidence="10 11">
    <name type="scientific">Roseomonas alba</name>
    <dbReference type="NCBI Taxonomy" id="2846776"/>
    <lineage>
        <taxon>Bacteria</taxon>
        <taxon>Pseudomonadati</taxon>
        <taxon>Pseudomonadota</taxon>
        <taxon>Alphaproteobacteria</taxon>
        <taxon>Acetobacterales</taxon>
        <taxon>Roseomonadaceae</taxon>
        <taxon>Roseomonas</taxon>
    </lineage>
</organism>
<dbReference type="Proteomes" id="UP001196565">
    <property type="component" value="Unassembled WGS sequence"/>
</dbReference>
<evidence type="ECO:0000256" key="7">
    <source>
        <dbReference type="ARBA" id="ARBA00038032"/>
    </source>
</evidence>
<proteinExistence type="inferred from homology"/>
<dbReference type="InterPro" id="IPR000390">
    <property type="entry name" value="Small_drug/metabolite_transptr"/>
</dbReference>
<feature type="transmembrane region" description="Helical" evidence="9">
    <location>
        <begin position="37"/>
        <end position="55"/>
    </location>
</feature>
<gene>
    <name evidence="10" type="ORF">KPL78_26490</name>
</gene>
<dbReference type="SUPFAM" id="SSF103481">
    <property type="entry name" value="Multidrug resistance efflux transporter EmrE"/>
    <property type="match status" value="1"/>
</dbReference>
<accession>A0ABS7AGI1</accession>
<evidence type="ECO:0000256" key="3">
    <source>
        <dbReference type="ARBA" id="ARBA00022475"/>
    </source>
</evidence>
<dbReference type="PANTHER" id="PTHR30561:SF1">
    <property type="entry name" value="MULTIDRUG TRANSPORTER EMRE"/>
    <property type="match status" value="1"/>
</dbReference>
<evidence type="ECO:0000313" key="10">
    <source>
        <dbReference type="EMBL" id="MBW6401427.1"/>
    </source>
</evidence>
<keyword evidence="3" id="KW-1003">Cell membrane</keyword>
<comment type="subcellular location">
    <subcellularLocation>
        <location evidence="1 8">Cell membrane</location>
        <topology evidence="1 8">Multi-pass membrane protein</topology>
    </subcellularLocation>
</comment>